<reference evidence="2 3" key="1">
    <citation type="journal article" date="2021" name="Elife">
        <title>Chloroplast acquisition without the gene transfer in kleptoplastic sea slugs, Plakobranchus ocellatus.</title>
        <authorList>
            <person name="Maeda T."/>
            <person name="Takahashi S."/>
            <person name="Yoshida T."/>
            <person name="Shimamura S."/>
            <person name="Takaki Y."/>
            <person name="Nagai Y."/>
            <person name="Toyoda A."/>
            <person name="Suzuki Y."/>
            <person name="Arimoto A."/>
            <person name="Ishii H."/>
            <person name="Satoh N."/>
            <person name="Nishiyama T."/>
            <person name="Hasebe M."/>
            <person name="Maruyama T."/>
            <person name="Minagawa J."/>
            <person name="Obokata J."/>
            <person name="Shigenobu S."/>
        </authorList>
    </citation>
    <scope>NUCLEOTIDE SEQUENCE [LARGE SCALE GENOMIC DNA]</scope>
</reference>
<evidence type="ECO:0000256" key="1">
    <source>
        <dbReference type="SAM" id="MobiDB-lite"/>
    </source>
</evidence>
<proteinExistence type="predicted"/>
<feature type="region of interest" description="Disordered" evidence="1">
    <location>
        <begin position="1"/>
        <end position="33"/>
    </location>
</feature>
<organism evidence="2 3">
    <name type="scientific">Elysia marginata</name>
    <dbReference type="NCBI Taxonomy" id="1093978"/>
    <lineage>
        <taxon>Eukaryota</taxon>
        <taxon>Metazoa</taxon>
        <taxon>Spiralia</taxon>
        <taxon>Lophotrochozoa</taxon>
        <taxon>Mollusca</taxon>
        <taxon>Gastropoda</taxon>
        <taxon>Heterobranchia</taxon>
        <taxon>Euthyneura</taxon>
        <taxon>Panpulmonata</taxon>
        <taxon>Sacoglossa</taxon>
        <taxon>Placobranchoidea</taxon>
        <taxon>Plakobranchidae</taxon>
        <taxon>Elysia</taxon>
    </lineage>
</organism>
<name>A0AAV4GUI7_9GAST</name>
<dbReference type="Proteomes" id="UP000762676">
    <property type="component" value="Unassembled WGS sequence"/>
</dbReference>
<evidence type="ECO:0000313" key="3">
    <source>
        <dbReference type="Proteomes" id="UP000762676"/>
    </source>
</evidence>
<sequence>MAAGIPPQQRPRKANKEFRSQGGLSAEEHSPAAVYQPDGQRRLRAHLIDTFRSPQNVAYLRKLFAQQTPPGALRRFALETLEDSVYSFEWDTDFGYSGPTAQRGGSSMQPTNTFWRRVGRLNLIFFKSRMRFLWDKAALIAGRAGDEEHLHYRLFLEDSLHPPGLEELNGVGPLLAASGGGKPSFSTTEGSAPFGLSDQAWSEGDPLRTPEKALAEYWGEAHVESSTTSAAEDRVYIDRHGRLREKAAESWPGRHTPKIPIWRNLSRGRHGYDREFNKAGGCEMLESHVRKWNIKK</sequence>
<accession>A0AAV4GUI7</accession>
<protein>
    <submittedName>
        <fullName evidence="2">Uncharacterized protein</fullName>
    </submittedName>
</protein>
<dbReference type="AlphaFoldDB" id="A0AAV4GUI7"/>
<evidence type="ECO:0000313" key="2">
    <source>
        <dbReference type="EMBL" id="GFR88946.1"/>
    </source>
</evidence>
<dbReference type="EMBL" id="BMAT01005195">
    <property type="protein sequence ID" value="GFR88946.1"/>
    <property type="molecule type" value="Genomic_DNA"/>
</dbReference>
<keyword evidence="3" id="KW-1185">Reference proteome</keyword>
<comment type="caution">
    <text evidence="2">The sequence shown here is derived from an EMBL/GenBank/DDBJ whole genome shotgun (WGS) entry which is preliminary data.</text>
</comment>
<gene>
    <name evidence="2" type="ORF">ElyMa_002530700</name>
</gene>